<dbReference type="AlphaFoldDB" id="A0A0H3HZD9"/>
<evidence type="ECO:0000313" key="2">
    <source>
        <dbReference type="Proteomes" id="UP000010087"/>
    </source>
</evidence>
<sequence length="33" mass="3315">MLCAFSESAPACGATVAAYRRDGLGGGDARLRA</sequence>
<dbReference type="EMBL" id="CP002834">
    <property type="protein sequence ID" value="AFI69460.1"/>
    <property type="molecule type" value="Genomic_DNA"/>
</dbReference>
<reference evidence="1 2" key="1">
    <citation type="journal article" date="2012" name="PLoS ONE">
        <title>Evolution of Burkholderia pseudomallei in recurrent melioidosis.</title>
        <authorList>
            <person name="Hayden H.S."/>
            <person name="Lim R."/>
            <person name="Brittnacher M.J."/>
            <person name="Sims E.H."/>
            <person name="Ramage E.R."/>
            <person name="Fong C."/>
            <person name="Wu Z."/>
            <person name="Crist E."/>
            <person name="Chang J."/>
            <person name="Zhou Y."/>
            <person name="Radey M."/>
            <person name="Rohmer L."/>
            <person name="Haugen E."/>
            <person name="Gillett W."/>
            <person name="Wuthiekanun V."/>
            <person name="Peacock S.J."/>
            <person name="Kaul R."/>
            <person name="Miller S.I."/>
            <person name="Manoil C."/>
            <person name="Jacobs M.A."/>
        </authorList>
    </citation>
    <scope>NUCLEOTIDE SEQUENCE [LARGE SCALE GENOMIC DNA]</scope>
    <source>
        <strain evidence="1 2">1026b</strain>
    </source>
</reference>
<name>A0A0H3HZD9_BURP2</name>
<gene>
    <name evidence="1" type="ordered locus">BP1026B_II1213</name>
</gene>
<dbReference type="Proteomes" id="UP000010087">
    <property type="component" value="Chromosome 2"/>
</dbReference>
<evidence type="ECO:0000313" key="1">
    <source>
        <dbReference type="EMBL" id="AFI69460.1"/>
    </source>
</evidence>
<organism evidence="1 2">
    <name type="scientific">Burkholderia pseudomallei (strain 1026b)</name>
    <dbReference type="NCBI Taxonomy" id="884204"/>
    <lineage>
        <taxon>Bacteria</taxon>
        <taxon>Pseudomonadati</taxon>
        <taxon>Pseudomonadota</taxon>
        <taxon>Betaproteobacteria</taxon>
        <taxon>Burkholderiales</taxon>
        <taxon>Burkholderiaceae</taxon>
        <taxon>Burkholderia</taxon>
        <taxon>pseudomallei group</taxon>
    </lineage>
</organism>
<accession>A0A0H3HZD9</accession>
<dbReference type="KEGG" id="bpz:BP1026B_II1213"/>
<protein>
    <submittedName>
        <fullName evidence="1">Uncharacterized protein</fullName>
    </submittedName>
</protein>
<proteinExistence type="predicted"/>